<feature type="non-terminal residue" evidence="2">
    <location>
        <position position="1"/>
    </location>
</feature>
<feature type="non-terminal residue" evidence="2">
    <location>
        <position position="74"/>
    </location>
</feature>
<keyword evidence="1" id="KW-1133">Transmembrane helix</keyword>
<dbReference type="AlphaFoldDB" id="A0A1A8R0W9"/>
<evidence type="ECO:0000256" key="1">
    <source>
        <dbReference type="SAM" id="Phobius"/>
    </source>
</evidence>
<keyword evidence="1" id="KW-0472">Membrane</keyword>
<sequence length="74" mass="8681">NRQQGKTKHRNKIWIIILVYAFRKIELLSCFCLFLNSYQLQSSDGSNVIVFNTYLICRTCVLYISNYDGEVLVI</sequence>
<feature type="transmembrane region" description="Helical" evidence="1">
    <location>
        <begin position="12"/>
        <end position="36"/>
    </location>
</feature>
<accession>A0A1A8R0W9</accession>
<proteinExistence type="predicted"/>
<reference evidence="2" key="1">
    <citation type="submission" date="2016-05" db="EMBL/GenBank/DDBJ databases">
        <authorList>
            <person name="Lavstsen T."/>
            <person name="Jespersen J.S."/>
        </authorList>
    </citation>
    <scope>NUCLEOTIDE SEQUENCE</scope>
    <source>
        <tissue evidence="2">Brain</tissue>
    </source>
</reference>
<keyword evidence="1" id="KW-0812">Transmembrane</keyword>
<organism evidence="2">
    <name type="scientific">Nothobranchius rachovii</name>
    <name type="common">bluefin notho</name>
    <dbReference type="NCBI Taxonomy" id="451742"/>
    <lineage>
        <taxon>Eukaryota</taxon>
        <taxon>Metazoa</taxon>
        <taxon>Chordata</taxon>
        <taxon>Craniata</taxon>
        <taxon>Vertebrata</taxon>
        <taxon>Euteleostomi</taxon>
        <taxon>Actinopterygii</taxon>
        <taxon>Neopterygii</taxon>
        <taxon>Teleostei</taxon>
        <taxon>Neoteleostei</taxon>
        <taxon>Acanthomorphata</taxon>
        <taxon>Ovalentaria</taxon>
        <taxon>Atherinomorphae</taxon>
        <taxon>Cyprinodontiformes</taxon>
        <taxon>Nothobranchiidae</taxon>
        <taxon>Nothobranchius</taxon>
    </lineage>
</organism>
<gene>
    <name evidence="2" type="primary">Nfu_g_1_009238</name>
</gene>
<dbReference type="EMBL" id="HAEI01006792">
    <property type="protein sequence ID" value="SBR99098.1"/>
    <property type="molecule type" value="Transcribed_RNA"/>
</dbReference>
<evidence type="ECO:0000313" key="2">
    <source>
        <dbReference type="EMBL" id="SBR99098.1"/>
    </source>
</evidence>
<reference evidence="2" key="2">
    <citation type="submission" date="2016-06" db="EMBL/GenBank/DDBJ databases">
        <title>The genome of a short-lived fish provides insights into sex chromosome evolution and the genetic control of aging.</title>
        <authorList>
            <person name="Reichwald K."/>
            <person name="Felder M."/>
            <person name="Petzold A."/>
            <person name="Koch P."/>
            <person name="Groth M."/>
            <person name="Platzer M."/>
        </authorList>
    </citation>
    <scope>NUCLEOTIDE SEQUENCE</scope>
    <source>
        <tissue evidence="2">Brain</tissue>
    </source>
</reference>
<protein>
    <submittedName>
        <fullName evidence="2">Uncharacterized protein</fullName>
    </submittedName>
</protein>
<name>A0A1A8R0W9_9TELE</name>